<dbReference type="Proteomes" id="UP000093276">
    <property type="component" value="Chromosome"/>
</dbReference>
<gene>
    <name evidence="1" type="ORF">BB050_01447</name>
</gene>
<evidence type="ECO:0000313" key="2">
    <source>
        <dbReference type="Proteomes" id="UP000093276"/>
    </source>
</evidence>
<accession>A0AAC9GHK2</accession>
<dbReference type="EMBL" id="CP016907">
    <property type="protein sequence ID" value="AOC94575.1"/>
    <property type="molecule type" value="Genomic_DNA"/>
</dbReference>
<proteinExistence type="predicted"/>
<dbReference type="GeneID" id="32307330"/>
<reference evidence="1 2" key="1">
    <citation type="submission" date="2016-08" db="EMBL/GenBank/DDBJ databases">
        <title>Complete genome sequence of Flavobacterium johnsoniae strain GSE09, a volatile-producing biocontrol agent isolated from cucumber (Cucumis sativus).</title>
        <authorList>
            <person name="Jeong J.-J."/>
            <person name="Oh J.Y."/>
            <person name="Jim Y.J."/>
            <person name="Sang M.K."/>
            <person name="Kim K.D."/>
        </authorList>
    </citation>
    <scope>NUCLEOTIDE SEQUENCE [LARGE SCALE GENOMIC DNA]</scope>
    <source>
        <strain evidence="1 2">GSE09</strain>
    </source>
</reference>
<protein>
    <submittedName>
        <fullName evidence="1">Uncharacterized protein</fullName>
    </submittedName>
</protein>
<evidence type="ECO:0000313" key="1">
    <source>
        <dbReference type="EMBL" id="AOC94575.1"/>
    </source>
</evidence>
<organism evidence="1 2">
    <name type="scientific">Flavobacterium anhuiense</name>
    <dbReference type="NCBI Taxonomy" id="459526"/>
    <lineage>
        <taxon>Bacteria</taxon>
        <taxon>Pseudomonadati</taxon>
        <taxon>Bacteroidota</taxon>
        <taxon>Flavobacteriia</taxon>
        <taxon>Flavobacteriales</taxon>
        <taxon>Flavobacteriaceae</taxon>
        <taxon>Flavobacterium</taxon>
    </lineage>
</organism>
<dbReference type="AlphaFoldDB" id="A0AAC9GHK2"/>
<dbReference type="RefSeq" id="WP_066033097.1">
    <property type="nucleotide sequence ID" value="NZ_CP016907.1"/>
</dbReference>
<name>A0AAC9GHK2_9FLAO</name>
<sequence>MIVSIEKTNSRLGLIQNIPKKFFSLLEESQDFGDHLFPNWAIDVFAPTDLKNKFEEIFNIYKAINNSNSRSRIIEAFTNTNKIEDLCNNNLGVPMIIITDLPLTIRGSLDRLFSYLYNTAINYHGFQTYVDDTLRKTIDRFIIKNKVVVCPFCGLESFINIEGQARLSLDHWLCKDFFPMASVNLNNLVPIGQGCNQRPAKGNKNILVNEINNSRLNKSYYPYSLHGGFKVIFNFINEPNGNDLKDDDWSLIIGAIDPLEDDIFQNWNSIMNIEIRYNDYFKKDVFPLWESDYKEHILDPDNDLNHAQNITELKSNFKNWKSTFKIKGRPGALIYRAFIDYLIERASDAYLHGLLRNLRV</sequence>
<dbReference type="KEGG" id="fjg:BB050_01447"/>